<sequence length="66" mass="7466">MEIGQKVKVRRLRDRVSAATVNKLKQNPVGTVAGYKPLDGQEVGIVVKFDDQFATWFFEDELEPIS</sequence>
<dbReference type="Pfam" id="PF11061">
    <property type="entry name" value="Tsr0524-like"/>
    <property type="match status" value="1"/>
</dbReference>
<dbReference type="EMBL" id="MJGC01000088">
    <property type="protein sequence ID" value="OEJ73480.1"/>
    <property type="molecule type" value="Genomic_DNA"/>
</dbReference>
<proteinExistence type="predicted"/>
<name>A0A1E5QFL5_9CYAN</name>
<organism evidence="1">
    <name type="scientific">Desertifilum tharense IPPAS B-1220</name>
    <dbReference type="NCBI Taxonomy" id="1781255"/>
    <lineage>
        <taxon>Bacteria</taxon>
        <taxon>Bacillati</taxon>
        <taxon>Cyanobacteriota</taxon>
        <taxon>Cyanophyceae</taxon>
        <taxon>Desertifilales</taxon>
        <taxon>Desertifilaceae</taxon>
        <taxon>Desertifilum</taxon>
    </lineage>
</organism>
<reference evidence="1" key="1">
    <citation type="submission" date="2016-09" db="EMBL/GenBank/DDBJ databases">
        <title>Draft genome of thermotolerant cyanobacterium Desertifilum sp. strain IPPAS B-1220.</title>
        <authorList>
            <person name="Sinetova M.A."/>
            <person name="Bolakhan K."/>
            <person name="Zayadan B.K."/>
            <person name="Mironov K.S."/>
            <person name="Ustinova V."/>
            <person name="Kupriyanova E.V."/>
            <person name="Sidorov R.A."/>
            <person name="Skrypnik A.N."/>
            <person name="Gogoleva N.E."/>
            <person name="Gogolev Y.V."/>
            <person name="Los D.A."/>
        </authorList>
    </citation>
    <scope>NUCLEOTIDE SEQUENCE [LARGE SCALE GENOMIC DNA]</scope>
    <source>
        <strain evidence="1">IPPAS B-1220</strain>
    </source>
</reference>
<dbReference type="InterPro" id="IPR021291">
    <property type="entry name" value="Tsr0524-like"/>
</dbReference>
<accession>A0A1E5QFL5</accession>
<comment type="caution">
    <text evidence="1">The sequence shown here is derived from an EMBL/GenBank/DDBJ whole genome shotgun (WGS) entry which is preliminary data.</text>
</comment>
<gene>
    <name evidence="1" type="ORF">BH720_19835</name>
</gene>
<dbReference type="OrthoDB" id="426811at2"/>
<dbReference type="STRING" id="1781255.BH720_19835"/>
<protein>
    <submittedName>
        <fullName evidence="1">Cytochrome B6</fullName>
    </submittedName>
</protein>
<dbReference type="AlphaFoldDB" id="A0A1E5QFL5"/>
<evidence type="ECO:0000313" key="1">
    <source>
        <dbReference type="EMBL" id="OEJ73480.1"/>
    </source>
</evidence>